<keyword evidence="4" id="KW-1185">Reference proteome</keyword>
<dbReference type="InterPro" id="IPR016181">
    <property type="entry name" value="Acyl_CoA_acyltransferase"/>
</dbReference>
<dbReference type="SUPFAM" id="SSF55729">
    <property type="entry name" value="Acyl-CoA N-acyltransferases (Nat)"/>
    <property type="match status" value="1"/>
</dbReference>
<organism evidence="3 4">
    <name type="scientific">Fulvimarina pelagi HTCC2506</name>
    <dbReference type="NCBI Taxonomy" id="314231"/>
    <lineage>
        <taxon>Bacteria</taxon>
        <taxon>Pseudomonadati</taxon>
        <taxon>Pseudomonadota</taxon>
        <taxon>Alphaproteobacteria</taxon>
        <taxon>Hyphomicrobiales</taxon>
        <taxon>Aurantimonadaceae</taxon>
        <taxon>Fulvimarina</taxon>
    </lineage>
</organism>
<dbReference type="RefSeq" id="WP_007067253.1">
    <property type="nucleotide sequence ID" value="NZ_DS022272.1"/>
</dbReference>
<gene>
    <name evidence="3" type="ORF">FP2506_10556</name>
</gene>
<proteinExistence type="predicted"/>
<name>Q0G4Y5_9HYPH</name>
<feature type="domain" description="N-acetyltransferase" evidence="2">
    <location>
        <begin position="28"/>
        <end position="179"/>
    </location>
</feature>
<sequence>MAINAGFSPEHPTPVVSDEMHSEKREWTTVRRLHPGENELFLAHLERLDPESRRSRFGHLVGEAFLKSYAARSLSGDAVIEGLFVDGVLRGVAELRFSEEDRHEAEAAFSIERHFQGKGHGGRLFERVVGAARNRGVNRLHLTCLRENHRIRALALKHGAKLLATDQDIVAELPARPADLASLRGEWRQEAEAMAYAFFEWRLANWKRWTAPLFGVSGVARSMRQIFGANT</sequence>
<dbReference type="HOGENOM" id="CLU_091349_1_0_5"/>
<dbReference type="GO" id="GO:0016747">
    <property type="term" value="F:acyltransferase activity, transferring groups other than amino-acyl groups"/>
    <property type="evidence" value="ECO:0007669"/>
    <property type="project" value="InterPro"/>
</dbReference>
<accession>Q0G4Y5</accession>
<evidence type="ECO:0000313" key="4">
    <source>
        <dbReference type="Proteomes" id="UP000004310"/>
    </source>
</evidence>
<dbReference type="Gene3D" id="3.40.630.30">
    <property type="match status" value="1"/>
</dbReference>
<dbReference type="PROSITE" id="PS51186">
    <property type="entry name" value="GNAT"/>
    <property type="match status" value="1"/>
</dbReference>
<dbReference type="eggNOG" id="COG1247">
    <property type="taxonomic scope" value="Bacteria"/>
</dbReference>
<dbReference type="STRING" id="217511.GCA_001463845_00863"/>
<dbReference type="Proteomes" id="UP000004310">
    <property type="component" value="Unassembled WGS sequence"/>
</dbReference>
<dbReference type="AlphaFoldDB" id="Q0G4Y5"/>
<dbReference type="CDD" id="cd04301">
    <property type="entry name" value="NAT_SF"/>
    <property type="match status" value="1"/>
</dbReference>
<evidence type="ECO:0000259" key="2">
    <source>
        <dbReference type="PROSITE" id="PS51186"/>
    </source>
</evidence>
<evidence type="ECO:0000313" key="3">
    <source>
        <dbReference type="EMBL" id="EAU43279.1"/>
    </source>
</evidence>
<evidence type="ECO:0000256" key="1">
    <source>
        <dbReference type="SAM" id="MobiDB-lite"/>
    </source>
</evidence>
<comment type="caution">
    <text evidence="3">The sequence shown here is derived from an EMBL/GenBank/DDBJ whole genome shotgun (WGS) entry which is preliminary data.</text>
</comment>
<feature type="region of interest" description="Disordered" evidence="1">
    <location>
        <begin position="1"/>
        <end position="23"/>
    </location>
</feature>
<dbReference type="Pfam" id="PF00583">
    <property type="entry name" value="Acetyltransf_1"/>
    <property type="match status" value="1"/>
</dbReference>
<dbReference type="EMBL" id="AATP01000001">
    <property type="protein sequence ID" value="EAU43279.1"/>
    <property type="molecule type" value="Genomic_DNA"/>
</dbReference>
<dbReference type="InterPro" id="IPR000182">
    <property type="entry name" value="GNAT_dom"/>
</dbReference>
<reference evidence="3 4" key="1">
    <citation type="journal article" date="2010" name="J. Bacteriol.">
        <title>Genome sequence of Fulvimarina pelagi HTCC2506T, a Mn(II)-oxidizing alphaproteobacterium possessing an aerobic anoxygenic photosynthetic gene cluster and Xanthorhodopsin.</title>
        <authorList>
            <person name="Kang I."/>
            <person name="Oh H.M."/>
            <person name="Lim S.I."/>
            <person name="Ferriera S."/>
            <person name="Giovannoni S.J."/>
            <person name="Cho J.C."/>
        </authorList>
    </citation>
    <scope>NUCLEOTIDE SEQUENCE [LARGE SCALE GENOMIC DNA]</scope>
    <source>
        <strain evidence="3 4">HTCC2506</strain>
    </source>
</reference>
<protein>
    <recommendedName>
        <fullName evidence="2">N-acetyltransferase domain-containing protein</fullName>
    </recommendedName>
</protein>